<dbReference type="Pfam" id="PF00625">
    <property type="entry name" value="Guanylate_kin"/>
    <property type="match status" value="1"/>
</dbReference>
<dbReference type="Gene3D" id="2.30.30.40">
    <property type="entry name" value="SH3 Domains"/>
    <property type="match status" value="1"/>
</dbReference>
<name>A0A2S2NY56_SCHGA</name>
<evidence type="ECO:0000313" key="4">
    <source>
        <dbReference type="EMBL" id="MBY21636.1"/>
    </source>
</evidence>
<sequence length="516" mass="59931">MDQQPLPRTSCPTTKDVAFAIRTNIAYDGSVDDDCPVQGRSISFKTQEFLHVKEKYDNNWWIGRLVKEGSDLGYIPSPTKLEIMRNMINQLPSSTKKSISSNSDGSPTVGSSYTPALIIPTVKDKRNIFSKKQYISFSPYDVVPSMRPIVIVGPSLKGYEVTDMMQKALFDFLKHNFEGRIIITRVIADVSLAKKSIYDNTSNNNKPGSRSNAIAAYVQQEIERIFELAQTLQLLVLDCDTINHPSQLAKTTLAPIIIYIKVQPQILQRLIKSRGKSQYRHLNVQMVASEKLAQCPTKMFDLILDENILDEACDHMAEFLESYWRETHPSVALDYNEQQLFMRPIKRSPNIDISMLMSEMNNCSLSEYKPMDHESSYAHSKYNNYERYDRERTENMSLTATIYKPHDQNLLQQHCHDVDQHDHLGQPLHLNHSQLQYHLEDQHSNDRDSQIYQSRALNLRDHENQLYSFENHQRQDQCYPHQLHQQNNDQQRQKQRSEKRSERHVSFDCPPDHDKE</sequence>
<dbReference type="InterPro" id="IPR027417">
    <property type="entry name" value="P-loop_NTPase"/>
</dbReference>
<protein>
    <submittedName>
        <fullName evidence="4">Voltage-dependent L-type calcium channel subunit beta-2</fullName>
    </submittedName>
</protein>
<dbReference type="InterPro" id="IPR036028">
    <property type="entry name" value="SH3-like_dom_sf"/>
</dbReference>
<dbReference type="InterPro" id="IPR000584">
    <property type="entry name" value="VDCC_L_bsu"/>
</dbReference>
<keyword evidence="1" id="KW-0597">Phosphoprotein</keyword>
<dbReference type="PANTHER" id="PTHR11824">
    <property type="entry name" value="VOLTAGE-DEPENDENT CALCIUM CHANNEL BETA SUBUNIT"/>
    <property type="match status" value="1"/>
</dbReference>
<dbReference type="InterPro" id="IPR008145">
    <property type="entry name" value="GK/Ca_channel_bsu"/>
</dbReference>
<feature type="domain" description="Guanylate kinase/L-type calcium channel beta subunit" evidence="3">
    <location>
        <begin position="145"/>
        <end position="324"/>
    </location>
</feature>
<organism evidence="4">
    <name type="scientific">Schizaphis graminum</name>
    <name type="common">Green bug aphid</name>
    <dbReference type="NCBI Taxonomy" id="13262"/>
    <lineage>
        <taxon>Eukaryota</taxon>
        <taxon>Metazoa</taxon>
        <taxon>Ecdysozoa</taxon>
        <taxon>Arthropoda</taxon>
        <taxon>Hexapoda</taxon>
        <taxon>Insecta</taxon>
        <taxon>Pterygota</taxon>
        <taxon>Neoptera</taxon>
        <taxon>Paraneoptera</taxon>
        <taxon>Hemiptera</taxon>
        <taxon>Sternorrhyncha</taxon>
        <taxon>Aphidomorpha</taxon>
        <taxon>Aphidoidea</taxon>
        <taxon>Aphididae</taxon>
        <taxon>Aphidini</taxon>
        <taxon>Schizaphis</taxon>
    </lineage>
</organism>
<dbReference type="EMBL" id="GGMR01009017">
    <property type="protein sequence ID" value="MBY21636.1"/>
    <property type="molecule type" value="Transcribed_RNA"/>
</dbReference>
<proteinExistence type="predicted"/>
<dbReference type="GO" id="GO:0005891">
    <property type="term" value="C:voltage-gated calcium channel complex"/>
    <property type="evidence" value="ECO:0007669"/>
    <property type="project" value="InterPro"/>
</dbReference>
<reference evidence="4" key="1">
    <citation type="submission" date="2018-04" db="EMBL/GenBank/DDBJ databases">
        <title>Transcriptome of Schizaphis graminum biotype I.</title>
        <authorList>
            <person name="Scully E.D."/>
            <person name="Geib S.M."/>
            <person name="Palmer N.A."/>
            <person name="Koch K."/>
            <person name="Bradshaw J."/>
            <person name="Heng-Moss T."/>
            <person name="Sarath G."/>
        </authorList>
    </citation>
    <scope>NUCLEOTIDE SEQUENCE</scope>
</reference>
<accession>A0A2S2NY56</accession>
<dbReference type="AlphaFoldDB" id="A0A2S2NY56"/>
<dbReference type="CDD" id="cd11863">
    <property type="entry name" value="SH3_CACNB"/>
    <property type="match status" value="1"/>
</dbReference>
<feature type="compositionally biased region" description="Basic and acidic residues" evidence="2">
    <location>
        <begin position="491"/>
        <end position="516"/>
    </location>
</feature>
<dbReference type="SUPFAM" id="SSF52540">
    <property type="entry name" value="P-loop containing nucleoside triphosphate hydrolases"/>
    <property type="match status" value="1"/>
</dbReference>
<gene>
    <name evidence="4" type="primary">CACNB2_0</name>
    <name evidence="4" type="ORF">g.3592</name>
</gene>
<dbReference type="PRINTS" id="PR01626">
    <property type="entry name" value="LCACHANNELB"/>
</dbReference>
<dbReference type="Gene3D" id="3.40.50.300">
    <property type="entry name" value="P-loop containing nucleotide triphosphate hydrolases"/>
    <property type="match status" value="1"/>
</dbReference>
<dbReference type="SMART" id="SM00072">
    <property type="entry name" value="GuKc"/>
    <property type="match status" value="1"/>
</dbReference>
<dbReference type="GO" id="GO:0005245">
    <property type="term" value="F:voltage-gated calcium channel activity"/>
    <property type="evidence" value="ECO:0007669"/>
    <property type="project" value="InterPro"/>
</dbReference>
<evidence type="ECO:0000256" key="2">
    <source>
        <dbReference type="SAM" id="MobiDB-lite"/>
    </source>
</evidence>
<evidence type="ECO:0000259" key="3">
    <source>
        <dbReference type="SMART" id="SM00072"/>
    </source>
</evidence>
<dbReference type="SUPFAM" id="SSF50044">
    <property type="entry name" value="SH3-domain"/>
    <property type="match status" value="1"/>
</dbReference>
<feature type="region of interest" description="Disordered" evidence="2">
    <location>
        <begin position="482"/>
        <end position="516"/>
    </location>
</feature>
<evidence type="ECO:0000256" key="1">
    <source>
        <dbReference type="ARBA" id="ARBA00022553"/>
    </source>
</evidence>